<reference evidence="2 3" key="1">
    <citation type="submission" date="2019-07" db="EMBL/GenBank/DDBJ databases">
        <title>The pathways for chlorine oxyanion respiration interact through the shared metabolite chlorate.</title>
        <authorList>
            <person name="Barnum T.P."/>
            <person name="Cheng Y."/>
            <person name="Hill K.A."/>
            <person name="Lucas L.N."/>
            <person name="Carlson H.K."/>
            <person name="Coates J.D."/>
        </authorList>
    </citation>
    <scope>NUCLEOTIDE SEQUENCE [LARGE SCALE GENOMIC DNA]</scope>
    <source>
        <strain evidence="2 3">SFB-1</strain>
    </source>
</reference>
<dbReference type="EMBL" id="VMNI01000003">
    <property type="protein sequence ID" value="TVO79263.1"/>
    <property type="molecule type" value="Genomic_DNA"/>
</dbReference>
<organism evidence="2 3">
    <name type="scientific">Denitromonas halophila</name>
    <dbReference type="NCBI Taxonomy" id="1629404"/>
    <lineage>
        <taxon>Bacteria</taxon>
        <taxon>Pseudomonadati</taxon>
        <taxon>Pseudomonadota</taxon>
        <taxon>Betaproteobacteria</taxon>
        <taxon>Rhodocyclales</taxon>
        <taxon>Zoogloeaceae</taxon>
        <taxon>Denitromonas</taxon>
    </lineage>
</organism>
<evidence type="ECO:0000313" key="2">
    <source>
        <dbReference type="EMBL" id="TVO79263.1"/>
    </source>
</evidence>
<evidence type="ECO:0000313" key="3">
    <source>
        <dbReference type="Proteomes" id="UP000318349"/>
    </source>
</evidence>
<dbReference type="Pfam" id="PF04314">
    <property type="entry name" value="PCuAC"/>
    <property type="match status" value="1"/>
</dbReference>
<dbReference type="InterPro" id="IPR036182">
    <property type="entry name" value="PCuAC_sf"/>
</dbReference>
<comment type="caution">
    <text evidence="2">The sequence shown here is derived from an EMBL/GenBank/DDBJ whole genome shotgun (WGS) entry which is preliminary data.</text>
</comment>
<dbReference type="PANTHER" id="PTHR36302:SF1">
    <property type="entry name" value="COPPER CHAPERONE PCU(A)C"/>
    <property type="match status" value="1"/>
</dbReference>
<dbReference type="SUPFAM" id="SSF110087">
    <property type="entry name" value="DR1885-like metal-binding protein"/>
    <property type="match status" value="1"/>
</dbReference>
<evidence type="ECO:0000256" key="1">
    <source>
        <dbReference type="SAM" id="SignalP"/>
    </source>
</evidence>
<keyword evidence="1" id="KW-0732">Signal</keyword>
<dbReference type="AlphaFoldDB" id="A0A557RPY0"/>
<accession>A0A557RPY0</accession>
<proteinExistence type="predicted"/>
<dbReference type="InterPro" id="IPR007410">
    <property type="entry name" value="LpqE-like"/>
</dbReference>
<dbReference type="InterPro" id="IPR058248">
    <property type="entry name" value="Lxx211020-like"/>
</dbReference>
<protein>
    <submittedName>
        <fullName evidence="2">Copper chaperone PCu(A)C</fullName>
    </submittedName>
</protein>
<dbReference type="PANTHER" id="PTHR36302">
    <property type="entry name" value="BLR7088 PROTEIN"/>
    <property type="match status" value="1"/>
</dbReference>
<dbReference type="Proteomes" id="UP000318349">
    <property type="component" value="Unassembled WGS sequence"/>
</dbReference>
<name>A0A557RPY0_9RHOO</name>
<feature type="signal peptide" evidence="1">
    <location>
        <begin position="1"/>
        <end position="23"/>
    </location>
</feature>
<feature type="chain" id="PRO_5022088657" evidence="1">
    <location>
        <begin position="24"/>
        <end position="157"/>
    </location>
</feature>
<dbReference type="Gene3D" id="2.60.40.1890">
    <property type="entry name" value="PCu(A)C copper chaperone"/>
    <property type="match status" value="1"/>
</dbReference>
<sequence>MRCTPLHLATALLALGLPALAPAAGMADSVAIEDAHVRQMPPAAPNTAAFLTVINTAATPIRLTGARSEVANTVELHDHIQDGDILRMRRIDGVDIPAGSRAALAPGGKHVMLIGLKQALKAGTQVQLTLQFADGSEYPLSAPVTPIRPAAMPGMKH</sequence>
<gene>
    <name evidence="2" type="ORF">FHP89_03510</name>
</gene>